<dbReference type="Pfam" id="PF01061">
    <property type="entry name" value="ABC2_membrane"/>
    <property type="match status" value="1"/>
</dbReference>
<evidence type="ECO:0000256" key="11">
    <source>
        <dbReference type="SAM" id="Phobius"/>
    </source>
</evidence>
<dbReference type="AlphaFoldDB" id="A0A8T2UM44"/>
<evidence type="ECO:0000256" key="9">
    <source>
        <dbReference type="ARBA" id="ARBA00022989"/>
    </source>
</evidence>
<dbReference type="InterPro" id="IPR017871">
    <property type="entry name" value="ABC_transporter-like_CS"/>
</dbReference>
<feature type="transmembrane region" description="Helical" evidence="11">
    <location>
        <begin position="485"/>
        <end position="505"/>
    </location>
</feature>
<dbReference type="PROSITE" id="PS50893">
    <property type="entry name" value="ABC_TRANSPORTER_2"/>
    <property type="match status" value="1"/>
</dbReference>
<evidence type="ECO:0000256" key="2">
    <source>
        <dbReference type="ARBA" id="ARBA00005814"/>
    </source>
</evidence>
<evidence type="ECO:0000313" key="13">
    <source>
        <dbReference type="EMBL" id="KAH7434946.1"/>
    </source>
</evidence>
<keyword evidence="4" id="KW-0934">Plastid</keyword>
<accession>A0A8T2UM44</accession>
<keyword evidence="3" id="KW-0813">Transport</keyword>
<comment type="similarity">
    <text evidence="2">Belongs to the ABC transporter superfamily. ABCG family. Eye pigment precursor importer (TC 3.A.1.204) subfamily.</text>
</comment>
<dbReference type="InterPro" id="IPR027417">
    <property type="entry name" value="P-loop_NTPase"/>
</dbReference>
<evidence type="ECO:0000259" key="12">
    <source>
        <dbReference type="PROSITE" id="PS50893"/>
    </source>
</evidence>
<keyword evidence="6 11" id="KW-0812">Transmembrane</keyword>
<evidence type="ECO:0000256" key="5">
    <source>
        <dbReference type="ARBA" id="ARBA00022553"/>
    </source>
</evidence>
<keyword evidence="5" id="KW-0597">Phosphoprotein</keyword>
<dbReference type="GO" id="GO:0140359">
    <property type="term" value="F:ABC-type transporter activity"/>
    <property type="evidence" value="ECO:0007669"/>
    <property type="project" value="InterPro"/>
</dbReference>
<dbReference type="PROSITE" id="PS00211">
    <property type="entry name" value="ABC_TRANSPORTER_1"/>
    <property type="match status" value="1"/>
</dbReference>
<dbReference type="Gene3D" id="3.40.50.300">
    <property type="entry name" value="P-loop containing nucleotide triphosphate hydrolases"/>
    <property type="match status" value="1"/>
</dbReference>
<dbReference type="InterPro" id="IPR043926">
    <property type="entry name" value="ABCG_dom"/>
</dbReference>
<dbReference type="PANTHER" id="PTHR48042">
    <property type="entry name" value="ABC TRANSPORTER G FAMILY MEMBER 11"/>
    <property type="match status" value="1"/>
</dbReference>
<keyword evidence="9 11" id="KW-1133">Transmembrane helix</keyword>
<dbReference type="GO" id="GO:0009651">
    <property type="term" value="P:response to salt stress"/>
    <property type="evidence" value="ECO:0007669"/>
    <property type="project" value="UniProtKB-ARBA"/>
</dbReference>
<feature type="transmembrane region" description="Helical" evidence="11">
    <location>
        <begin position="677"/>
        <end position="698"/>
    </location>
</feature>
<feature type="transmembrane region" description="Helical" evidence="11">
    <location>
        <begin position="451"/>
        <end position="473"/>
    </location>
</feature>
<evidence type="ECO:0000256" key="4">
    <source>
        <dbReference type="ARBA" id="ARBA00022528"/>
    </source>
</evidence>
<keyword evidence="10 11" id="KW-0472">Membrane</keyword>
<organism evidence="13 14">
    <name type="scientific">Ceratopteris richardii</name>
    <name type="common">Triangle waterfern</name>
    <dbReference type="NCBI Taxonomy" id="49495"/>
    <lineage>
        <taxon>Eukaryota</taxon>
        <taxon>Viridiplantae</taxon>
        <taxon>Streptophyta</taxon>
        <taxon>Embryophyta</taxon>
        <taxon>Tracheophyta</taxon>
        <taxon>Polypodiopsida</taxon>
        <taxon>Polypodiidae</taxon>
        <taxon>Polypodiales</taxon>
        <taxon>Pteridineae</taxon>
        <taxon>Pteridaceae</taxon>
        <taxon>Parkerioideae</taxon>
        <taxon>Ceratopteris</taxon>
    </lineage>
</organism>
<dbReference type="CDD" id="cd03213">
    <property type="entry name" value="ABCG_EPDR"/>
    <property type="match status" value="1"/>
</dbReference>
<keyword evidence="14" id="KW-1185">Reference proteome</keyword>
<dbReference type="InterPro" id="IPR003593">
    <property type="entry name" value="AAA+_ATPase"/>
</dbReference>
<evidence type="ECO:0000256" key="6">
    <source>
        <dbReference type="ARBA" id="ARBA00022692"/>
    </source>
</evidence>
<dbReference type="FunFam" id="3.40.50.300:FF:000504">
    <property type="entry name" value="ABC transporter G family member 11"/>
    <property type="match status" value="1"/>
</dbReference>
<dbReference type="InterPro" id="IPR003439">
    <property type="entry name" value="ABC_transporter-like_ATP-bd"/>
</dbReference>
<comment type="caution">
    <text evidence="13">The sequence shown here is derived from an EMBL/GenBank/DDBJ whole genome shotgun (WGS) entry which is preliminary data.</text>
</comment>
<proteinExistence type="inferred from homology"/>
<evidence type="ECO:0000256" key="8">
    <source>
        <dbReference type="ARBA" id="ARBA00022840"/>
    </source>
</evidence>
<evidence type="ECO:0000256" key="7">
    <source>
        <dbReference type="ARBA" id="ARBA00022741"/>
    </source>
</evidence>
<feature type="transmembrane region" description="Helical" evidence="11">
    <location>
        <begin position="589"/>
        <end position="612"/>
    </location>
</feature>
<evidence type="ECO:0000256" key="1">
    <source>
        <dbReference type="ARBA" id="ARBA00004141"/>
    </source>
</evidence>
<keyword evidence="7" id="KW-0547">Nucleotide-binding</keyword>
<dbReference type="OrthoDB" id="66620at2759"/>
<dbReference type="InterPro" id="IPR013525">
    <property type="entry name" value="ABC2_TM"/>
</dbReference>
<dbReference type="PANTHER" id="PTHR48042:SF11">
    <property type="entry name" value="ABC TRANSPORTER G FAMILY MEMBER 11"/>
    <property type="match status" value="1"/>
</dbReference>
<dbReference type="Pfam" id="PF19055">
    <property type="entry name" value="ABC2_membrane_7"/>
    <property type="match status" value="1"/>
</dbReference>
<comment type="subcellular location">
    <subcellularLocation>
        <location evidence="1">Membrane</location>
        <topology evidence="1">Multi-pass membrane protein</topology>
    </subcellularLocation>
</comment>
<dbReference type="Pfam" id="PF00005">
    <property type="entry name" value="ABC_tran"/>
    <property type="match status" value="1"/>
</dbReference>
<keyword evidence="4" id="KW-0150">Chloroplast</keyword>
<feature type="transmembrane region" description="Helical" evidence="11">
    <location>
        <begin position="525"/>
        <end position="550"/>
    </location>
</feature>
<name>A0A8T2UM44_CERRI</name>
<dbReference type="GO" id="GO:0016887">
    <property type="term" value="F:ATP hydrolysis activity"/>
    <property type="evidence" value="ECO:0007669"/>
    <property type="project" value="InterPro"/>
</dbReference>
<dbReference type="SMART" id="SM00382">
    <property type="entry name" value="AAA"/>
    <property type="match status" value="1"/>
</dbReference>
<protein>
    <recommendedName>
        <fullName evidence="12">ABC transporter domain-containing protein</fullName>
    </recommendedName>
</protein>
<dbReference type="SUPFAM" id="SSF52540">
    <property type="entry name" value="P-loop containing nucleoside triphosphate hydrolases"/>
    <property type="match status" value="1"/>
</dbReference>
<dbReference type="InterPro" id="IPR052215">
    <property type="entry name" value="Plant_ABCG"/>
</dbReference>
<dbReference type="EMBL" id="CM035411">
    <property type="protein sequence ID" value="KAH7434946.1"/>
    <property type="molecule type" value="Genomic_DNA"/>
</dbReference>
<evidence type="ECO:0000256" key="3">
    <source>
        <dbReference type="ARBA" id="ARBA00022448"/>
    </source>
</evidence>
<gene>
    <name evidence="13" type="ORF">KP509_06G041600</name>
</gene>
<dbReference type="GO" id="GO:0005524">
    <property type="term" value="F:ATP binding"/>
    <property type="evidence" value="ECO:0007669"/>
    <property type="project" value="UniProtKB-KW"/>
</dbReference>
<dbReference type="Proteomes" id="UP000825935">
    <property type="component" value="Chromosome 6"/>
</dbReference>
<dbReference type="GO" id="GO:0016020">
    <property type="term" value="C:membrane"/>
    <property type="evidence" value="ECO:0007669"/>
    <property type="project" value="UniProtKB-SubCell"/>
</dbReference>
<feature type="transmembrane region" description="Helical" evidence="11">
    <location>
        <begin position="562"/>
        <end position="583"/>
    </location>
</feature>
<evidence type="ECO:0000313" key="14">
    <source>
        <dbReference type="Proteomes" id="UP000825935"/>
    </source>
</evidence>
<sequence length="740" mass="83251">MSNASRKHDAPQGNCFPVASSTRSSNHFMHMQNAMFDLPEHMIDPSWRGHRVLSTENSPYDTHIGRLSPLSETLWKNMHNHASSPIAQKSDGSAWLTWKDLTVCVSNAQGETHVVLDGISGYAEPGQMMAVMGPSGSGKSTLLDALAGRLAKDAVMSGEVLLNGRKKQLSYGAVAFVTQEDTLLGTLTVRETIRYSAYLRLPDKMPKEEKETIAESTILEMGLQDCADTPIGNWHLRGLSGGEKRRVSIALEILMRPRLLFLDEPTSGLDSASAFFVMQTLRSLSRDGRTVLFTIHQPSSEVFSIFDNLFLLSNGQTIYFGPAPRAHEFFAQAGFPCPPRRNPSDHFLRCVNSDFDTVKQTLKTAFKQRNFQGTLEDPSENYSTYEVVDMLINAYNTSEHAMLTMAKIYEISQIVSSTILDSNGSEASFWMQAKTLTQRSFVNMSRDIGYYWLRLIVYFLVSIGVGTMFYKVGTSYHSILARGACTSYISGFVTFMSIGGFPSFIEDMKVFQRERLNGHYGVMAFVVANTLSSLPFLCAIATVTATITYVMAGLHPGFDHYIYFLVGLFGSVTVVESLMMAVASVVPNYLMGIISGAGIMGVFMLVAGFFRLRDDLPKFLWRYPMFYLSFNHWSLQGQYKNDLLGLEFDNISPLLPPITGEYILSVNFQMDLSWNKWWDNAMVFLNIIAYRIIFFMNIKLSERFIPHIYAFYLKHTARWRSRSSTKTVIPVKTSLESIRR</sequence>
<evidence type="ECO:0000256" key="10">
    <source>
        <dbReference type="ARBA" id="ARBA00023136"/>
    </source>
</evidence>
<feature type="domain" description="ABC transporter" evidence="12">
    <location>
        <begin position="96"/>
        <end position="339"/>
    </location>
</feature>
<reference evidence="13" key="1">
    <citation type="submission" date="2021-08" db="EMBL/GenBank/DDBJ databases">
        <title>WGS assembly of Ceratopteris richardii.</title>
        <authorList>
            <person name="Marchant D.B."/>
            <person name="Chen G."/>
            <person name="Jenkins J."/>
            <person name="Shu S."/>
            <person name="Leebens-Mack J."/>
            <person name="Grimwood J."/>
            <person name="Schmutz J."/>
            <person name="Soltis P."/>
            <person name="Soltis D."/>
            <person name="Chen Z.-H."/>
        </authorList>
    </citation>
    <scope>NUCLEOTIDE SEQUENCE</scope>
    <source>
        <strain evidence="13">Whitten #5841</strain>
        <tissue evidence="13">Leaf</tissue>
    </source>
</reference>
<keyword evidence="8" id="KW-0067">ATP-binding</keyword>